<dbReference type="PANTHER" id="PTHR28304:SF1">
    <property type="entry name" value="PEROXISOMAL MEMBRANE PROTEIN PEX28"/>
    <property type="match status" value="1"/>
</dbReference>
<evidence type="ECO:0000256" key="2">
    <source>
        <dbReference type="ARBA" id="ARBA00022692"/>
    </source>
</evidence>
<dbReference type="OrthoDB" id="74314at2759"/>
<gene>
    <name evidence="8" type="ORF">ASCRUDRAFT_30969</name>
</gene>
<dbReference type="GeneID" id="30963869"/>
<dbReference type="GO" id="GO:0005778">
    <property type="term" value="C:peroxisomal membrane"/>
    <property type="evidence" value="ECO:0007669"/>
    <property type="project" value="UniProtKB-SubCell"/>
</dbReference>
<dbReference type="PANTHER" id="PTHR28304">
    <property type="entry name" value="PEROXISOMAL MEMBRANE PROTEIN PEX29"/>
    <property type="match status" value="1"/>
</dbReference>
<feature type="transmembrane region" description="Helical" evidence="6">
    <location>
        <begin position="144"/>
        <end position="164"/>
    </location>
</feature>
<dbReference type="FunCoup" id="A0A1D2VPD8">
    <property type="interactions" value="16"/>
</dbReference>
<dbReference type="InterPro" id="IPR052816">
    <property type="entry name" value="Peroxisomal_Membrane_PEX28-32"/>
</dbReference>
<protein>
    <submittedName>
        <fullName evidence="8">Pex24p-domain-containing protein</fullName>
    </submittedName>
</protein>
<evidence type="ECO:0000313" key="8">
    <source>
        <dbReference type="EMBL" id="ODV63459.1"/>
    </source>
</evidence>
<evidence type="ECO:0000256" key="1">
    <source>
        <dbReference type="ARBA" id="ARBA00004585"/>
    </source>
</evidence>
<feature type="transmembrane region" description="Helical" evidence="6">
    <location>
        <begin position="350"/>
        <end position="369"/>
    </location>
</feature>
<sequence>MPSKFRKTAISSLSHLYDYTSNVANKNNNVAIGAAASLIGIGLDSVNSSGSAKTHSNFWNDENFEPSNPFYHNDLDSLSTNNTPVDSSTKKDHFMDKFFDKLLIHAIPNDMPNKDKLQSRINDPLRKNTPELSIKLLFKNIKKLMDRAGSIFEFQYLIIQIFTWNDPIITLNSLIIYTYCCLYPYLILMLPLLYLLLVIMLPSYSYRHPLLSIRSLIPFKRKDSQTFIEYLLNSTILTNKRISNKFNINDNANDTNIDNTNANNNITTNNGLISNDNLNSNVNINENLFENENYDKKVKLDTRFLRYNMDLFVNIRDFQNLLTYVLELFDQLEMFIYGTAGFKNEKDSTAFFYTVLLLIILIFIIGPYIPWALVFIFFGWVVFTVTNPLVLKYISQYNTLINNEKEKIDQVIVKHKRTDIILDEKPYFNLIEIFEIEKQGIIFNSWISEAFSTIVFDPGCSERKKKNPPDGVKHLDNVLPPISWKFYLKKNTSSSKPYEFEDQEEYEWKIDYNSKNWLKERSIPNIYVKNNDDSWVYDSDDTTDGIWRRRRWTRIVYRYAKPARKPFYH</sequence>
<keyword evidence="5" id="KW-0576">Peroxisome</keyword>
<evidence type="ECO:0000313" key="9">
    <source>
        <dbReference type="Proteomes" id="UP000095038"/>
    </source>
</evidence>
<evidence type="ECO:0000259" key="7">
    <source>
        <dbReference type="Pfam" id="PF06398"/>
    </source>
</evidence>
<name>A0A1D2VPD8_9ASCO</name>
<reference evidence="9" key="1">
    <citation type="submission" date="2016-05" db="EMBL/GenBank/DDBJ databases">
        <title>Comparative genomics of biotechnologically important yeasts.</title>
        <authorList>
            <consortium name="DOE Joint Genome Institute"/>
            <person name="Riley R."/>
            <person name="Haridas S."/>
            <person name="Wolfe K.H."/>
            <person name="Lopes M.R."/>
            <person name="Hittinger C.T."/>
            <person name="Goker M."/>
            <person name="Salamov A."/>
            <person name="Wisecaver J."/>
            <person name="Long T.M."/>
            <person name="Aerts A.L."/>
            <person name="Barry K."/>
            <person name="Choi C."/>
            <person name="Clum A."/>
            <person name="Coughlan A.Y."/>
            <person name="Deshpande S."/>
            <person name="Douglass A.P."/>
            <person name="Hanson S.J."/>
            <person name="Klenk H.-P."/>
            <person name="Labutti K."/>
            <person name="Lapidus A."/>
            <person name="Lindquist E."/>
            <person name="Lipzen A."/>
            <person name="Meier-Kolthoff J.P."/>
            <person name="Ohm R.A."/>
            <person name="Otillar R.P."/>
            <person name="Pangilinan J."/>
            <person name="Peng Y."/>
            <person name="Rokas A."/>
            <person name="Rosa C.A."/>
            <person name="Scheuner C."/>
            <person name="Sibirny A.A."/>
            <person name="Slot J.C."/>
            <person name="Stielow J.B."/>
            <person name="Sun H."/>
            <person name="Kurtzman C.P."/>
            <person name="Blackwell M."/>
            <person name="Grigoriev I.V."/>
            <person name="Jeffries T.W."/>
        </authorList>
    </citation>
    <scope>NUCLEOTIDE SEQUENCE [LARGE SCALE GENOMIC DNA]</scope>
    <source>
        <strain evidence="9">DSM 1968</strain>
    </source>
</reference>
<dbReference type="EMBL" id="KV454475">
    <property type="protein sequence ID" value="ODV63459.1"/>
    <property type="molecule type" value="Genomic_DNA"/>
</dbReference>
<keyword evidence="2 6" id="KW-0812">Transmembrane</keyword>
<dbReference type="GO" id="GO:0007031">
    <property type="term" value="P:peroxisome organization"/>
    <property type="evidence" value="ECO:0007669"/>
    <property type="project" value="TreeGrafter"/>
</dbReference>
<evidence type="ECO:0000256" key="3">
    <source>
        <dbReference type="ARBA" id="ARBA00022989"/>
    </source>
</evidence>
<organism evidence="8 9">
    <name type="scientific">Ascoidea rubescens DSM 1968</name>
    <dbReference type="NCBI Taxonomy" id="1344418"/>
    <lineage>
        <taxon>Eukaryota</taxon>
        <taxon>Fungi</taxon>
        <taxon>Dikarya</taxon>
        <taxon>Ascomycota</taxon>
        <taxon>Saccharomycotina</taxon>
        <taxon>Saccharomycetes</taxon>
        <taxon>Ascoideaceae</taxon>
        <taxon>Ascoidea</taxon>
    </lineage>
</organism>
<dbReference type="RefSeq" id="XP_020049766.1">
    <property type="nucleotide sequence ID" value="XM_020190233.1"/>
</dbReference>
<evidence type="ECO:0000256" key="5">
    <source>
        <dbReference type="ARBA" id="ARBA00023140"/>
    </source>
</evidence>
<feature type="transmembrane region" description="Helical" evidence="6">
    <location>
        <begin position="176"/>
        <end position="201"/>
    </location>
</feature>
<feature type="domain" description="TECPR1-like DysF" evidence="7">
    <location>
        <begin position="132"/>
        <end position="554"/>
    </location>
</feature>
<dbReference type="InterPro" id="IPR010482">
    <property type="entry name" value="TECPR1-like_DysF"/>
</dbReference>
<dbReference type="STRING" id="1344418.A0A1D2VPD8"/>
<accession>A0A1D2VPD8</accession>
<keyword evidence="4 6" id="KW-0472">Membrane</keyword>
<keyword evidence="9" id="KW-1185">Reference proteome</keyword>
<feature type="transmembrane region" description="Helical" evidence="6">
    <location>
        <begin position="375"/>
        <end position="395"/>
    </location>
</feature>
<evidence type="ECO:0000256" key="6">
    <source>
        <dbReference type="SAM" id="Phobius"/>
    </source>
</evidence>
<comment type="subcellular location">
    <subcellularLocation>
        <location evidence="1">Peroxisome membrane</location>
        <topology evidence="1">Multi-pass membrane protein</topology>
    </subcellularLocation>
</comment>
<evidence type="ECO:0000256" key="4">
    <source>
        <dbReference type="ARBA" id="ARBA00023136"/>
    </source>
</evidence>
<dbReference type="InParanoid" id="A0A1D2VPD8"/>
<keyword evidence="3 6" id="KW-1133">Transmembrane helix</keyword>
<proteinExistence type="predicted"/>
<dbReference type="AlphaFoldDB" id="A0A1D2VPD8"/>
<dbReference type="Pfam" id="PF06398">
    <property type="entry name" value="Pex24p"/>
    <property type="match status" value="1"/>
</dbReference>
<dbReference type="Proteomes" id="UP000095038">
    <property type="component" value="Unassembled WGS sequence"/>
</dbReference>